<reference evidence="3 4" key="1">
    <citation type="submission" date="2018-11" db="EMBL/GenBank/DDBJ databases">
        <title>Paraburkholderia sp. DHOA04, isolated from soil.</title>
        <authorList>
            <person name="Gao Z.-H."/>
            <person name="Qiu L.-H."/>
            <person name="Fu J.-C."/>
        </authorList>
    </citation>
    <scope>NUCLEOTIDE SEQUENCE [LARGE SCALE GENOMIC DNA]</scope>
    <source>
        <strain evidence="3 4">DHOA04</strain>
    </source>
</reference>
<gene>
    <name evidence="3" type="ORF">D1Y85_05065</name>
</gene>
<dbReference type="Pfam" id="PF07811">
    <property type="entry name" value="TadE"/>
    <property type="match status" value="1"/>
</dbReference>
<dbReference type="InterPro" id="IPR012495">
    <property type="entry name" value="TadE-like_dom"/>
</dbReference>
<dbReference type="AlphaFoldDB" id="A0A3N6MWP0"/>
<sequence length="189" mass="19463">MEFAKTSVQTYRSRAKQARVGGAGRRRRAQRGVAVVEFALVLPLLLLVLFGIMETGFLLYDKAVITNASRAAARQAVAFGEDSTGAPLYMSPASATAIAKNGFSGMLISPAPASGATVTLTLCSSPTSTSCVTNTPCSVTGQSLTVAVSYPFTGLSLGSGTILGMSINPLASVSKNLLTLNASTTMNCE</sequence>
<evidence type="ECO:0000256" key="1">
    <source>
        <dbReference type="SAM" id="Phobius"/>
    </source>
</evidence>
<evidence type="ECO:0000259" key="2">
    <source>
        <dbReference type="Pfam" id="PF07811"/>
    </source>
</evidence>
<keyword evidence="1" id="KW-0472">Membrane</keyword>
<comment type="caution">
    <text evidence="3">The sequence shown here is derived from an EMBL/GenBank/DDBJ whole genome shotgun (WGS) entry which is preliminary data.</text>
</comment>
<feature type="transmembrane region" description="Helical" evidence="1">
    <location>
        <begin position="35"/>
        <end position="60"/>
    </location>
</feature>
<organism evidence="3 4">
    <name type="scientific">Paraburkholderia dinghuensis</name>
    <dbReference type="NCBI Taxonomy" id="2305225"/>
    <lineage>
        <taxon>Bacteria</taxon>
        <taxon>Pseudomonadati</taxon>
        <taxon>Pseudomonadota</taxon>
        <taxon>Betaproteobacteria</taxon>
        <taxon>Burkholderiales</taxon>
        <taxon>Burkholderiaceae</taxon>
        <taxon>Paraburkholderia</taxon>
    </lineage>
</organism>
<evidence type="ECO:0000313" key="3">
    <source>
        <dbReference type="EMBL" id="RQH08388.1"/>
    </source>
</evidence>
<accession>A0A3N6MWP0</accession>
<keyword evidence="1" id="KW-1133">Transmembrane helix</keyword>
<feature type="domain" description="TadE-like" evidence="2">
    <location>
        <begin position="32"/>
        <end position="74"/>
    </location>
</feature>
<keyword evidence="4" id="KW-1185">Reference proteome</keyword>
<evidence type="ECO:0000313" key="4">
    <source>
        <dbReference type="Proteomes" id="UP000272778"/>
    </source>
</evidence>
<protein>
    <submittedName>
        <fullName evidence="3">Pilus assembly protein</fullName>
    </submittedName>
</protein>
<name>A0A3N6MWP0_9BURK</name>
<dbReference type="OrthoDB" id="9114644at2"/>
<proteinExistence type="predicted"/>
<keyword evidence="1" id="KW-0812">Transmembrane</keyword>
<dbReference type="EMBL" id="RQIS01000003">
    <property type="protein sequence ID" value="RQH08388.1"/>
    <property type="molecule type" value="Genomic_DNA"/>
</dbReference>
<dbReference type="Proteomes" id="UP000272778">
    <property type="component" value="Unassembled WGS sequence"/>
</dbReference>